<keyword evidence="3 5" id="KW-1133">Transmembrane helix</keyword>
<dbReference type="InterPro" id="IPR000292">
    <property type="entry name" value="For/NO2_transpt"/>
</dbReference>
<dbReference type="Pfam" id="PF01226">
    <property type="entry name" value="Form_Nir_trans"/>
    <property type="match status" value="1"/>
</dbReference>
<protein>
    <submittedName>
        <fullName evidence="6">Formate/nitrite transporter FocA (FNT family)</fullName>
    </submittedName>
</protein>
<keyword evidence="2 5" id="KW-0812">Transmembrane</keyword>
<evidence type="ECO:0000256" key="4">
    <source>
        <dbReference type="ARBA" id="ARBA00023136"/>
    </source>
</evidence>
<feature type="transmembrane region" description="Helical" evidence="5">
    <location>
        <begin position="59"/>
        <end position="79"/>
    </location>
</feature>
<dbReference type="AlphaFoldDB" id="A0A327XYX2"/>
<dbReference type="GO" id="GO:0015499">
    <property type="term" value="F:formate transmembrane transporter activity"/>
    <property type="evidence" value="ECO:0007669"/>
    <property type="project" value="TreeGrafter"/>
</dbReference>
<dbReference type="RefSeq" id="WP_223866026.1">
    <property type="nucleotide sequence ID" value="NZ_LIGK01000055.1"/>
</dbReference>
<dbReference type="EMBL" id="QLMG01000049">
    <property type="protein sequence ID" value="RAK11309.1"/>
    <property type="molecule type" value="Genomic_DNA"/>
</dbReference>
<evidence type="ECO:0000256" key="1">
    <source>
        <dbReference type="ARBA" id="ARBA00004141"/>
    </source>
</evidence>
<dbReference type="Gene3D" id="1.20.1080.10">
    <property type="entry name" value="Glycerol uptake facilitator protein"/>
    <property type="match status" value="1"/>
</dbReference>
<evidence type="ECO:0000256" key="3">
    <source>
        <dbReference type="ARBA" id="ARBA00022989"/>
    </source>
</evidence>
<evidence type="ECO:0000313" key="7">
    <source>
        <dbReference type="Proteomes" id="UP000249165"/>
    </source>
</evidence>
<comment type="caution">
    <text evidence="6">The sequence shown here is derived from an EMBL/GenBank/DDBJ whole genome shotgun (WGS) entry which is preliminary data.</text>
</comment>
<gene>
    <name evidence="6" type="ORF">ATI53_10499</name>
</gene>
<sequence>MQASRLSARLIYEVVRRDGDEELARPLVSLIWSGLAAGMLISFSVMGQSVLHRYLPSDAAWTPLVESLGYSLGFLAVIFGRMQLFTENTITTVLPVIARQSLHCLFQMLRLWAVVLVANLVGALLVAWFLGLPGVVSEELHEALLAVSRHGIEGTPAENFMRAVPAGVLIASLVWILPSAQGNSFLLIMSVTWLMAAAGFAHVVAGSVEMGLLAWHGDAALPDLLGAYFLPTLVGNVAGGTAIFTLLTWGQVKNEVAQGQDVEDEERDGRVARARQLD</sequence>
<name>A0A327XYX2_9RHOB</name>
<comment type="subcellular location">
    <subcellularLocation>
        <location evidence="1">Membrane</location>
        <topology evidence="1">Multi-pass membrane protein</topology>
    </subcellularLocation>
</comment>
<proteinExistence type="predicted"/>
<evidence type="ECO:0000313" key="6">
    <source>
        <dbReference type="EMBL" id="RAK11309.1"/>
    </source>
</evidence>
<keyword evidence="7" id="KW-1185">Reference proteome</keyword>
<dbReference type="Proteomes" id="UP000249165">
    <property type="component" value="Unassembled WGS sequence"/>
</dbReference>
<keyword evidence="4 5" id="KW-0472">Membrane</keyword>
<dbReference type="GO" id="GO:0005886">
    <property type="term" value="C:plasma membrane"/>
    <property type="evidence" value="ECO:0007669"/>
    <property type="project" value="TreeGrafter"/>
</dbReference>
<accession>A0A327XYX2</accession>
<evidence type="ECO:0000256" key="5">
    <source>
        <dbReference type="SAM" id="Phobius"/>
    </source>
</evidence>
<dbReference type="InterPro" id="IPR023271">
    <property type="entry name" value="Aquaporin-like"/>
</dbReference>
<feature type="transmembrane region" description="Helical" evidence="5">
    <location>
        <begin position="109"/>
        <end position="130"/>
    </location>
</feature>
<feature type="transmembrane region" description="Helical" evidence="5">
    <location>
        <begin position="160"/>
        <end position="178"/>
    </location>
</feature>
<dbReference type="PANTHER" id="PTHR30520:SF2">
    <property type="entry name" value="INNER MEMBRANE PROTEIN YFDC"/>
    <property type="match status" value="1"/>
</dbReference>
<organism evidence="6 7">
    <name type="scientific">Salipiger aestuarii</name>
    <dbReference type="NCBI Taxonomy" id="568098"/>
    <lineage>
        <taxon>Bacteria</taxon>
        <taxon>Pseudomonadati</taxon>
        <taxon>Pseudomonadota</taxon>
        <taxon>Alphaproteobacteria</taxon>
        <taxon>Rhodobacterales</taxon>
        <taxon>Roseobacteraceae</taxon>
        <taxon>Salipiger</taxon>
    </lineage>
</organism>
<feature type="transmembrane region" description="Helical" evidence="5">
    <location>
        <begin position="185"/>
        <end position="205"/>
    </location>
</feature>
<feature type="transmembrane region" description="Helical" evidence="5">
    <location>
        <begin position="225"/>
        <end position="249"/>
    </location>
</feature>
<evidence type="ECO:0000256" key="2">
    <source>
        <dbReference type="ARBA" id="ARBA00022692"/>
    </source>
</evidence>
<reference evidence="6 7" key="1">
    <citation type="submission" date="2018-06" db="EMBL/GenBank/DDBJ databases">
        <title>Genomic Encyclopedia of Archaeal and Bacterial Type Strains, Phase II (KMG-II): from individual species to whole genera.</title>
        <authorList>
            <person name="Goeker M."/>
        </authorList>
    </citation>
    <scope>NUCLEOTIDE SEQUENCE [LARGE SCALE GENOMIC DNA]</scope>
    <source>
        <strain evidence="6 7">DSM 22011</strain>
    </source>
</reference>
<dbReference type="PANTHER" id="PTHR30520">
    <property type="entry name" value="FORMATE TRANSPORTER-RELATED"/>
    <property type="match status" value="1"/>
</dbReference>
<feature type="transmembrane region" description="Helical" evidence="5">
    <location>
        <begin position="27"/>
        <end position="47"/>
    </location>
</feature>